<proteinExistence type="predicted"/>
<keyword evidence="2" id="KW-1185">Reference proteome</keyword>
<protein>
    <submittedName>
        <fullName evidence="1">Uncharacterized protein</fullName>
    </submittedName>
</protein>
<dbReference type="AlphaFoldDB" id="A3K6N4"/>
<evidence type="ECO:0000313" key="1">
    <source>
        <dbReference type="EMBL" id="EBA07011.1"/>
    </source>
</evidence>
<gene>
    <name evidence="1" type="ORF">SSE37_12476</name>
</gene>
<name>A3K6N4_SAGS3</name>
<reference evidence="1 2" key="1">
    <citation type="submission" date="2006-06" db="EMBL/GenBank/DDBJ databases">
        <authorList>
            <person name="Moran M.A."/>
            <person name="Ferriera S."/>
            <person name="Johnson J."/>
            <person name="Kravitz S."/>
            <person name="Beeson K."/>
            <person name="Sutton G."/>
            <person name="Rogers Y.-H."/>
            <person name="Friedman R."/>
            <person name="Frazier M."/>
            <person name="Venter J.C."/>
        </authorList>
    </citation>
    <scope>NUCLEOTIDE SEQUENCE [LARGE SCALE GENOMIC DNA]</scope>
    <source>
        <strain evidence="1 2">E-37</strain>
    </source>
</reference>
<organism evidence="1 2">
    <name type="scientific">Sagittula stellata (strain ATCC 700073 / DSM 11524 / E-37)</name>
    <dbReference type="NCBI Taxonomy" id="388399"/>
    <lineage>
        <taxon>Bacteria</taxon>
        <taxon>Pseudomonadati</taxon>
        <taxon>Pseudomonadota</taxon>
        <taxon>Alphaproteobacteria</taxon>
        <taxon>Rhodobacterales</taxon>
        <taxon>Roseobacteraceae</taxon>
        <taxon>Sagittula</taxon>
    </lineage>
</organism>
<dbReference type="Proteomes" id="UP000005713">
    <property type="component" value="Unassembled WGS sequence"/>
</dbReference>
<comment type="caution">
    <text evidence="1">The sequence shown here is derived from an EMBL/GenBank/DDBJ whole genome shotgun (WGS) entry which is preliminary data.</text>
</comment>
<dbReference type="EMBL" id="AAYA01000011">
    <property type="protein sequence ID" value="EBA07011.1"/>
    <property type="molecule type" value="Genomic_DNA"/>
</dbReference>
<evidence type="ECO:0000313" key="2">
    <source>
        <dbReference type="Proteomes" id="UP000005713"/>
    </source>
</evidence>
<accession>A3K6N4</accession>
<sequence length="41" mass="3941">MAALQRGGGGVAVAATGFMELDVPRAATVDCVPVAGLALLA</sequence>